<proteinExistence type="predicted"/>
<accession>A0AB74UGT9</accession>
<dbReference type="EMBL" id="PQ287320">
    <property type="protein sequence ID" value="XHV10636.1"/>
    <property type="molecule type" value="Genomic_DNA"/>
</dbReference>
<evidence type="ECO:0000256" key="1">
    <source>
        <dbReference type="SAM" id="MobiDB-lite"/>
    </source>
</evidence>
<organism evidence="2">
    <name type="scientific">Caulobacter phage BL57</name>
    <dbReference type="NCBI Taxonomy" id="3348355"/>
    <lineage>
        <taxon>Viruses</taxon>
    </lineage>
</organism>
<feature type="compositionally biased region" description="Basic and acidic residues" evidence="1">
    <location>
        <begin position="159"/>
        <end position="171"/>
    </location>
</feature>
<gene>
    <name evidence="2" type="ORF">BL57_164</name>
</gene>
<sequence>MSNSFDFLAALFAAHEGPIAFEHDNKTVKTRDPDFVVDHAGALYVSPSTPDGRVAFVFGSDQDVDADTWKDFRLEPTAVLYKDKTGDLIVCWAFEETQEPDDVRALASALGMADLEEPVPLPGTNGWALVHADEGIYYQTDELERVYAPTKKVGYPDAPKNRQDDRQKPDTKAAQGSEKAGKKATSKTGKKTGADDPPWDEDLGSYADAKVITRYDENDPVLAQDLIVSVGANSKSMNWQPKTMPLGAFVAQFCQHREGAKDGVSFVLGDMVPGQRKKTSIKALYAVGLDVDVGMSSAAIDAALKKFGRMAIRYTTHSHLKAMTDVKKDVLVKWCDQEADGADFEDDAILQRYFLERELMSPEIASTVTFHDVEHKDGGIMVTVKHAPIPKHRIIVPLAAAFDISKVAPTQKEAMDKWAKVPTALARELNVPLDKSCLDPSRLFYLPRHAKGKPFEISLFGGDLFDWTTLTLDDPFEAEIAKLTKGTSKSKTEAGRALGRWSMKAAHGFQVVQVLEEHASDKLRHQVSAGYEIECPFDELHSNAGDTEDRACLAVNAGDGPSEWFTVRCQHESCREFTNLDMLGKMVEDGWFDRAVLDDESYNIVEVENAPNPEAAKKIVKEDKAKEAYMQAIFDLPEKDFTDADVERVLKVCCEANLGTLAENKAKEALKARLGVNGTVINKMFKDMKAQIAREQNTEGNVKDPLGRSVFSYTGEFNFDEAFSCCFRALTNTNREKDQPIFSCLQDKPMRMAMEEDGRLKFTEIGASAAMNAELNELVTFVRKNEQGQGARGRVPDDVARHVYEKAYTRLPRTPEIMYTPIYTADGKLIRKPGWYQDLDIMMADIGFDVPKVYSDPSPEEVEDAVRLLTDEVLVDFPFLDYDLAGEERREPSMANAMAMLITPFMRRMIDSCTPVFFVSKPTPGTGGTFLGMVPIILFDGEEPAPIRYTQNEEEMQKALLASLMNSKAYLFFDDVKEFNNRVLLMAITSRYIGGRVLGSSKNIEMPNNSIWIATGNNPLISSEMARRVVDIRLNAKTSDIQKRTYKHPDYVQWLKANRGEIVHAILTLIAHWINCGMPKFTKRKRASFEDWSEKVGGVLMCANIDGFLDNRRSVAADMDEAAIKQFVRDWLLKWGEKTPVRIAELWSYAFDMELDIVSGANDDQKKSRFMRILPTLDGRTFKLPKGDCMVRAGADSDGNVTYQLERLTVPEEEGLEIA</sequence>
<name>A0AB74UGT9_9VIRU</name>
<feature type="region of interest" description="Disordered" evidence="1">
    <location>
        <begin position="149"/>
        <end position="202"/>
    </location>
</feature>
<evidence type="ECO:0000313" key="2">
    <source>
        <dbReference type="EMBL" id="XHV10636.1"/>
    </source>
</evidence>
<protein>
    <submittedName>
        <fullName evidence="2">Uncharacterized protein</fullName>
    </submittedName>
</protein>
<reference evidence="2" key="1">
    <citation type="submission" date="2024-10" db="EMBL/GenBank/DDBJ databases">
        <title>Genetic diversity among independent isolates of the Dolichocephalovirinae subfamily.</title>
        <authorList>
            <person name="Ely B."/>
            <person name="Thomas Q."/>
            <person name="Mohammadi T."/>
        </authorList>
    </citation>
    <scope>NUCLEOTIDE SEQUENCE</scope>
</reference>